<dbReference type="GO" id="GO:0005737">
    <property type="term" value="C:cytoplasm"/>
    <property type="evidence" value="ECO:0007669"/>
    <property type="project" value="TreeGrafter"/>
</dbReference>
<accession>A0A841M7M4</accession>
<dbReference type="AlphaFoldDB" id="A0A841M7M4"/>
<evidence type="ECO:0000313" key="4">
    <source>
        <dbReference type="EMBL" id="MBB6262148.1"/>
    </source>
</evidence>
<dbReference type="Pfam" id="PF01135">
    <property type="entry name" value="PCMT"/>
    <property type="match status" value="1"/>
</dbReference>
<reference evidence="4 5" key="1">
    <citation type="submission" date="2020-08" db="EMBL/GenBank/DDBJ databases">
        <title>Genomic Encyclopedia of Type Strains, Phase IV (KMG-IV): sequencing the most valuable type-strain genomes for metagenomic binning, comparative biology and taxonomic classification.</title>
        <authorList>
            <person name="Goeker M."/>
        </authorList>
    </citation>
    <scope>NUCLEOTIDE SEQUENCE [LARGE SCALE GENOMIC DNA]</scope>
    <source>
        <strain evidence="4 5">DSM 22336</strain>
    </source>
</reference>
<keyword evidence="4" id="KW-0489">Methyltransferase</keyword>
<evidence type="ECO:0000256" key="2">
    <source>
        <dbReference type="ARBA" id="ARBA00013346"/>
    </source>
</evidence>
<gene>
    <name evidence="4" type="ORF">FHS77_002716</name>
</gene>
<dbReference type="EMBL" id="JACIIU010000017">
    <property type="protein sequence ID" value="MBB6262148.1"/>
    <property type="molecule type" value="Genomic_DNA"/>
</dbReference>
<evidence type="ECO:0000256" key="3">
    <source>
        <dbReference type="ARBA" id="ARBA00030757"/>
    </source>
</evidence>
<protein>
    <recommendedName>
        <fullName evidence="2">Protein-L-isoaspartate O-methyltransferase</fullName>
    </recommendedName>
    <alternativeName>
        <fullName evidence="3">Protein L-isoaspartyl methyltransferase</fullName>
    </alternativeName>
</protein>
<dbReference type="Proteomes" id="UP000555393">
    <property type="component" value="Unassembled WGS sequence"/>
</dbReference>
<dbReference type="InterPro" id="IPR000682">
    <property type="entry name" value="PCMT"/>
</dbReference>
<evidence type="ECO:0000256" key="1">
    <source>
        <dbReference type="ARBA" id="ARBA00005369"/>
    </source>
</evidence>
<dbReference type="Gene3D" id="3.40.50.150">
    <property type="entry name" value="Vaccinia Virus protein VP39"/>
    <property type="match status" value="1"/>
</dbReference>
<dbReference type="PANTHER" id="PTHR11579">
    <property type="entry name" value="PROTEIN-L-ISOASPARTATE O-METHYLTRANSFERASE"/>
    <property type="match status" value="1"/>
</dbReference>
<organism evidence="4 5">
    <name type="scientific">Paenochrobactrum gallinarii</name>
    <dbReference type="NCBI Taxonomy" id="643673"/>
    <lineage>
        <taxon>Bacteria</taxon>
        <taxon>Pseudomonadati</taxon>
        <taxon>Pseudomonadota</taxon>
        <taxon>Alphaproteobacteria</taxon>
        <taxon>Hyphomicrobiales</taxon>
        <taxon>Brucellaceae</taxon>
        <taxon>Paenochrobactrum</taxon>
    </lineage>
</organism>
<dbReference type="SUPFAM" id="SSF53335">
    <property type="entry name" value="S-adenosyl-L-methionine-dependent methyltransferases"/>
    <property type="match status" value="1"/>
</dbReference>
<keyword evidence="4" id="KW-0808">Transferase</keyword>
<keyword evidence="5" id="KW-1185">Reference proteome</keyword>
<dbReference type="CDD" id="cd02440">
    <property type="entry name" value="AdoMet_MTases"/>
    <property type="match status" value="1"/>
</dbReference>
<dbReference type="PANTHER" id="PTHR11579:SF18">
    <property type="entry name" value="PROTEIN-L-ISOASPARTATE O-METHYLTRANSFERASE"/>
    <property type="match status" value="1"/>
</dbReference>
<comment type="similarity">
    <text evidence="1">Belongs to the methyltransferase superfamily. L-isoaspartyl/D-aspartyl protein methyltransferase family.</text>
</comment>
<dbReference type="RefSeq" id="WP_184224158.1">
    <property type="nucleotide sequence ID" value="NZ_JACIIU010000017.1"/>
</dbReference>
<sequence length="220" mass="23589">MLADFQNLRTKMVDNQIRTTDVTDLALLDAFLAVPREAFVPENRKELAYIDEDIQLGGDAQRFLMEPSPLAKLIQLADIKPSDLVLDVGSGSGYAAAVLSQLAGSVIALESDSALSAQAGSVLSSLGYDNVVIVTGELGLGHSSEAPYDVILIEGAVDYVPQTLKDQLKDGGRLIAVEGQGNLGVARVYTKENSVISCRDAFNIAVKPLREFARKAEFTF</sequence>
<dbReference type="GO" id="GO:0004719">
    <property type="term" value="F:protein-L-isoaspartate (D-aspartate) O-methyltransferase activity"/>
    <property type="evidence" value="ECO:0007669"/>
    <property type="project" value="InterPro"/>
</dbReference>
<dbReference type="GO" id="GO:0032259">
    <property type="term" value="P:methylation"/>
    <property type="evidence" value="ECO:0007669"/>
    <property type="project" value="UniProtKB-KW"/>
</dbReference>
<comment type="caution">
    <text evidence="4">The sequence shown here is derived from an EMBL/GenBank/DDBJ whole genome shotgun (WGS) entry which is preliminary data.</text>
</comment>
<name>A0A841M7M4_9HYPH</name>
<proteinExistence type="inferred from homology"/>
<evidence type="ECO:0000313" key="5">
    <source>
        <dbReference type="Proteomes" id="UP000555393"/>
    </source>
</evidence>
<dbReference type="InterPro" id="IPR029063">
    <property type="entry name" value="SAM-dependent_MTases_sf"/>
</dbReference>